<evidence type="ECO:0000313" key="2">
    <source>
        <dbReference type="Proteomes" id="UP000092634"/>
    </source>
</evidence>
<proteinExistence type="predicted"/>
<dbReference type="AlphaFoldDB" id="A0A1E8PT42"/>
<comment type="caution">
    <text evidence="1">The sequence shown here is derived from an EMBL/GenBank/DDBJ whole genome shotgun (WGS) entry which is preliminary data.</text>
</comment>
<reference evidence="1 2" key="1">
    <citation type="submission" date="2016-10" db="EMBL/GenBank/DDBJ databases">
        <title>Updated version of Genome Assembly of Janthinobacterium lividum ERGS5:01.</title>
        <authorList>
            <person name="Kumar R."/>
            <person name="Acharya V."/>
            <person name="Singh D."/>
        </authorList>
    </citation>
    <scope>NUCLEOTIDE SEQUENCE [LARGE SCALE GENOMIC DNA]</scope>
    <source>
        <strain evidence="1 2">ERGS5:01</strain>
    </source>
</reference>
<dbReference type="Proteomes" id="UP000092634">
    <property type="component" value="Unassembled WGS sequence"/>
</dbReference>
<evidence type="ECO:0000313" key="1">
    <source>
        <dbReference type="EMBL" id="OFJ48799.1"/>
    </source>
</evidence>
<organism evidence="1 2">
    <name type="scientific">Janthinobacterium lividum</name>
    <dbReference type="NCBI Taxonomy" id="29581"/>
    <lineage>
        <taxon>Bacteria</taxon>
        <taxon>Pseudomonadati</taxon>
        <taxon>Pseudomonadota</taxon>
        <taxon>Betaproteobacteria</taxon>
        <taxon>Burkholderiales</taxon>
        <taxon>Oxalobacteraceae</taxon>
        <taxon>Janthinobacterium</taxon>
    </lineage>
</organism>
<dbReference type="EMBL" id="MAQB02000001">
    <property type="protein sequence ID" value="OFJ48799.1"/>
    <property type="molecule type" value="Genomic_DNA"/>
</dbReference>
<protein>
    <submittedName>
        <fullName evidence="1">Uncharacterized protein</fullName>
    </submittedName>
</protein>
<accession>A0A1E8PT42</accession>
<gene>
    <name evidence="1" type="ORF">BA896_007620</name>
</gene>
<sequence>MPAFELLVRDINQPIKNEDIDVIAFMSPEECTPATTKNLFGKVLAMDNTSMLHSWTCRALVEAAADPTQKLAFIPTLSSAKQPSALATALALPASPTGRRYAALVDWHIENVSSTSSCSFIACVFSFTMSSEIAVVDRLDNKLIWHSIQNIPSAIFSDHYDEKTGPTMGPEAISRALIPVLAENQAQRRDAAGLLRSTAMEADPAVAPPGTALNTKANLIIFNDYSNISKHSSDAYYGRPYHLKAQHLPEKTNFASYNAVYKSYVALQLVPGKYEVSFTTEPYSVDIEAGGAPVYLRLSRGLFNKTNVDRIDAAQALTLALKSTNLLLPEATPASHPQRARPVYWTQP</sequence>
<name>A0A1E8PT42_9BURK</name>